<comment type="caution">
    <text evidence="2">The sequence shown here is derived from an EMBL/GenBank/DDBJ whole genome shotgun (WGS) entry which is preliminary data.</text>
</comment>
<keyword evidence="3" id="KW-1185">Reference proteome</keyword>
<evidence type="ECO:0000256" key="1">
    <source>
        <dbReference type="SAM" id="MobiDB-lite"/>
    </source>
</evidence>
<accession>A0ABT7AXL4</accession>
<evidence type="ECO:0000313" key="3">
    <source>
        <dbReference type="Proteomes" id="UP001235303"/>
    </source>
</evidence>
<name>A0ABT7AXL4_9CYAN</name>
<dbReference type="EMBL" id="JAQOSP010000109">
    <property type="protein sequence ID" value="MDJ1171322.1"/>
    <property type="molecule type" value="Genomic_DNA"/>
</dbReference>
<dbReference type="Proteomes" id="UP001235303">
    <property type="component" value="Unassembled WGS sequence"/>
</dbReference>
<feature type="region of interest" description="Disordered" evidence="1">
    <location>
        <begin position="1"/>
        <end position="27"/>
    </location>
</feature>
<organism evidence="2 3">
    <name type="scientific">Roseofilum acuticapitatum BLCC-M154</name>
    <dbReference type="NCBI Taxonomy" id="3022444"/>
    <lineage>
        <taxon>Bacteria</taxon>
        <taxon>Bacillati</taxon>
        <taxon>Cyanobacteriota</taxon>
        <taxon>Cyanophyceae</taxon>
        <taxon>Desertifilales</taxon>
        <taxon>Desertifilaceae</taxon>
        <taxon>Roseofilum</taxon>
        <taxon>Roseofilum acuticapitatum</taxon>
    </lineage>
</organism>
<dbReference type="RefSeq" id="WP_283755076.1">
    <property type="nucleotide sequence ID" value="NZ_JAQOSP010000109.1"/>
</dbReference>
<gene>
    <name evidence="2" type="ORF">PMG71_17980</name>
</gene>
<evidence type="ECO:0000313" key="2">
    <source>
        <dbReference type="EMBL" id="MDJ1171322.1"/>
    </source>
</evidence>
<protein>
    <submittedName>
        <fullName evidence="2">Uncharacterized protein</fullName>
    </submittedName>
</protein>
<reference evidence="2 3" key="1">
    <citation type="submission" date="2023-01" db="EMBL/GenBank/DDBJ databases">
        <title>Novel diversity within Roseofilum (Cyanobacteria; Desertifilaceae) from marine benthic mats with descriptions of four novel species.</title>
        <authorList>
            <person name="Wang Y."/>
            <person name="Berthold D.E."/>
            <person name="Hu J."/>
            <person name="Lefler F.W."/>
            <person name="Laughinghouse H.D. IV."/>
        </authorList>
    </citation>
    <scope>NUCLEOTIDE SEQUENCE [LARGE SCALE GENOMIC DNA]</scope>
    <source>
        <strain evidence="2 3">BLCC-M154</strain>
    </source>
</reference>
<proteinExistence type="predicted"/>
<sequence>MTPAQQMARLKQKKPDKNPPQFPLSDRVSTTPVVESWVSMGDSDLPLYLKSFQIPSERTIYPFDRLSEQPTAVSNAADITESGLPFSAGEGIHLDLESLQGFEVVNHQFEQWGIQFRNAIALQPSNPAYPPKTGTMVLIAGPKSGWMEVLFNRPIRGLSCSVTSSRRVTLTGFNRENEAIAHTELPEANLADSQGSLAPNALLTLTTQTAEIYRINFSAFDGQFSVDEFYFHWD</sequence>